<dbReference type="PANTHER" id="PTHR38038">
    <property type="entry name" value="PENICILLIN-BINDING PROTEIN ACTIVATOR LPOA"/>
    <property type="match status" value="1"/>
</dbReference>
<comment type="caution">
    <text evidence="9">The sequence shown here is derived from an EMBL/GenBank/DDBJ whole genome shotgun (WGS) entry which is preliminary data.</text>
</comment>
<dbReference type="GO" id="GO:0008360">
    <property type="term" value="P:regulation of cell shape"/>
    <property type="evidence" value="ECO:0007669"/>
    <property type="project" value="UniProtKB-KW"/>
</dbReference>
<evidence type="ECO:0000256" key="7">
    <source>
        <dbReference type="ARBA" id="ARBA00023288"/>
    </source>
</evidence>
<dbReference type="Gene3D" id="3.40.50.2300">
    <property type="match status" value="2"/>
</dbReference>
<reference evidence="9 10" key="1">
    <citation type="submission" date="2019-03" db="EMBL/GenBank/DDBJ databases">
        <title>Genomic Encyclopedia of Type Strains, Phase IV (KMG-IV): sequencing the most valuable type-strain genomes for metagenomic binning, comparative biology and taxonomic classification.</title>
        <authorList>
            <person name="Goeker M."/>
        </authorList>
    </citation>
    <scope>NUCLEOTIDE SEQUENCE [LARGE SCALE GENOMIC DNA]</scope>
    <source>
        <strain evidence="9 10">DSM 16380</strain>
    </source>
</reference>
<keyword evidence="4 8" id="KW-0472">Membrane</keyword>
<dbReference type="Gene3D" id="1.25.40.650">
    <property type="match status" value="1"/>
</dbReference>
<evidence type="ECO:0000256" key="1">
    <source>
        <dbReference type="ARBA" id="ARBA00022729"/>
    </source>
</evidence>
<dbReference type="AlphaFoldDB" id="A0A4R2NCT3"/>
<comment type="similarity">
    <text evidence="8">Belongs to the LpoA family.</text>
</comment>
<evidence type="ECO:0000256" key="5">
    <source>
        <dbReference type="ARBA" id="ARBA00023139"/>
    </source>
</evidence>
<keyword evidence="6 8" id="KW-0998">Cell outer membrane</keyword>
<dbReference type="SUPFAM" id="SSF53822">
    <property type="entry name" value="Periplasmic binding protein-like I"/>
    <property type="match status" value="1"/>
</dbReference>
<keyword evidence="7" id="KW-0449">Lipoprotein</keyword>
<evidence type="ECO:0000256" key="2">
    <source>
        <dbReference type="ARBA" id="ARBA00022960"/>
    </source>
</evidence>
<evidence type="ECO:0000256" key="4">
    <source>
        <dbReference type="ARBA" id="ARBA00023136"/>
    </source>
</evidence>
<gene>
    <name evidence="8" type="primary">lpoA</name>
    <name evidence="9" type="ORF">EV693_101197</name>
</gene>
<dbReference type="CDD" id="cd06339">
    <property type="entry name" value="PBP1_YraM_LppC_lipoprotein-like"/>
    <property type="match status" value="1"/>
</dbReference>
<dbReference type="Pfam" id="PF04348">
    <property type="entry name" value="LppC"/>
    <property type="match status" value="1"/>
</dbReference>
<dbReference type="PANTHER" id="PTHR38038:SF1">
    <property type="entry name" value="PENICILLIN-BINDING PROTEIN ACTIVATOR LPOA"/>
    <property type="match status" value="1"/>
</dbReference>
<name>A0A4R2NCT3_9PAST</name>
<comment type="subunit">
    <text evidence="8">Interacts with PBP1a.</text>
</comment>
<dbReference type="RefSeq" id="WP_132500529.1">
    <property type="nucleotide sequence ID" value="NZ_LVXA01000001.1"/>
</dbReference>
<dbReference type="Proteomes" id="UP000295537">
    <property type="component" value="Unassembled WGS sequence"/>
</dbReference>
<dbReference type="InterPro" id="IPR011990">
    <property type="entry name" value="TPR-like_helical_dom_sf"/>
</dbReference>
<proteinExistence type="inferred from homology"/>
<evidence type="ECO:0000256" key="6">
    <source>
        <dbReference type="ARBA" id="ARBA00023237"/>
    </source>
</evidence>
<protein>
    <recommendedName>
        <fullName evidence="8">Penicillin-binding protein activator LpoA</fullName>
        <shortName evidence="8">PBP activator LpoA</shortName>
    </recommendedName>
</protein>
<dbReference type="HAMAP" id="MF_01890">
    <property type="entry name" value="LpoA"/>
    <property type="match status" value="1"/>
</dbReference>
<dbReference type="EMBL" id="SLXJ01000001">
    <property type="protein sequence ID" value="TCP18930.1"/>
    <property type="molecule type" value="Genomic_DNA"/>
</dbReference>
<sequence length="584" mass="64557">MSTILVQSRAFRQKMKTIFAPTAVALFLSACTNTGIFTNSITESLKNEAYATSEFYIKKADQSTQLEERQSYFLLAIRQLIDENKIVEAQNTLSLINIVQLNDIQRIEHTLLMAQLAAVQGENVKATGYLAKLSQAQLSHSQWLRVYTAQSRVAENQNDIVTAVRARIMLASYLSDTKDRQENSNRIWAILRNANRGMLENVVVSPGEIELAGWISLILTYNQNVTTPEHLPQLLNAWKAQYPNHSATLLLPVELQNVLNFQQTQLNNIALLLPLSGQAKYLGETIKKGFDDAKGSSPISVTVFDTDAAPIEHLLAQAKQQGIQMIIGPLLKPRVDSLLASPEVNHFNVLAFNSTLNAPAMARVCYYGLSLESEAHSAAEQFMRDNILNAVVIAPQGEFGQRSSEAFAKRWRQLTNKDADIRFYSVPSDGATILQNGGYGQGTGVYVLADAEQLLEFKHSIDGSPLAGQIAIYSNSRSNSPNNGPDFRLAMEGVKFSEIPLLANRQSQEYKAAKQVSESDFSMMRLYAMGSDAWSVANQFNEFRQIPGYKVSGLTGGLTAGANCNIAREMVWLQYQNGSIVSVN</sequence>
<dbReference type="GO" id="GO:0031241">
    <property type="term" value="C:periplasmic side of cell outer membrane"/>
    <property type="evidence" value="ECO:0007669"/>
    <property type="project" value="UniProtKB-UniRule"/>
</dbReference>
<evidence type="ECO:0000256" key="3">
    <source>
        <dbReference type="ARBA" id="ARBA00022984"/>
    </source>
</evidence>
<dbReference type="GO" id="GO:0030234">
    <property type="term" value="F:enzyme regulator activity"/>
    <property type="evidence" value="ECO:0007669"/>
    <property type="project" value="UniProtKB-UniRule"/>
</dbReference>
<dbReference type="InterPro" id="IPR007443">
    <property type="entry name" value="LpoA"/>
</dbReference>
<keyword evidence="1 8" id="KW-0732">Signal</keyword>
<evidence type="ECO:0000313" key="9">
    <source>
        <dbReference type="EMBL" id="TCP18930.1"/>
    </source>
</evidence>
<keyword evidence="2 8" id="KW-0133">Cell shape</keyword>
<keyword evidence="10" id="KW-1185">Reference proteome</keyword>
<evidence type="ECO:0000313" key="10">
    <source>
        <dbReference type="Proteomes" id="UP000295537"/>
    </source>
</evidence>
<dbReference type="GO" id="GO:0009252">
    <property type="term" value="P:peptidoglycan biosynthetic process"/>
    <property type="evidence" value="ECO:0007669"/>
    <property type="project" value="UniProtKB-UniRule"/>
</dbReference>
<keyword evidence="3 8" id="KW-0573">Peptidoglycan synthesis</keyword>
<accession>A0A4R2NCT3</accession>
<organism evidence="9 10">
    <name type="scientific">Nicoletella semolina</name>
    <dbReference type="NCBI Taxonomy" id="271160"/>
    <lineage>
        <taxon>Bacteria</taxon>
        <taxon>Pseudomonadati</taxon>
        <taxon>Pseudomonadota</taxon>
        <taxon>Gammaproteobacteria</taxon>
        <taxon>Pasteurellales</taxon>
        <taxon>Pasteurellaceae</taxon>
        <taxon>Nicoletella</taxon>
    </lineage>
</organism>
<comment type="function">
    <text evidence="8">Regulator of peptidoglycan synthesis that is essential for the function of penicillin-binding protein 1A (PBP1a).</text>
</comment>
<evidence type="ECO:0000256" key="8">
    <source>
        <dbReference type="HAMAP-Rule" id="MF_01890"/>
    </source>
</evidence>
<dbReference type="InterPro" id="IPR028082">
    <property type="entry name" value="Peripla_BP_I"/>
</dbReference>
<keyword evidence="5" id="KW-0564">Palmitate</keyword>
<dbReference type="OrthoDB" id="6708821at2"/>
<dbReference type="Gene3D" id="1.25.40.10">
    <property type="entry name" value="Tetratricopeptide repeat domain"/>
    <property type="match status" value="1"/>
</dbReference>